<dbReference type="Pfam" id="PF00440">
    <property type="entry name" value="TetR_N"/>
    <property type="match status" value="1"/>
</dbReference>
<dbReference type="PANTHER" id="PTHR30055:SF234">
    <property type="entry name" value="HTH-TYPE TRANSCRIPTIONAL REGULATOR BETI"/>
    <property type="match status" value="1"/>
</dbReference>
<dbReference type="PROSITE" id="PS50977">
    <property type="entry name" value="HTH_TETR_2"/>
    <property type="match status" value="1"/>
</dbReference>
<dbReference type="PANTHER" id="PTHR30055">
    <property type="entry name" value="HTH-TYPE TRANSCRIPTIONAL REGULATOR RUTR"/>
    <property type="match status" value="1"/>
</dbReference>
<accession>A0ABY2KKS9</accession>
<comment type="caution">
    <text evidence="6">The sequence shown here is derived from an EMBL/GenBank/DDBJ whole genome shotgun (WGS) entry which is preliminary data.</text>
</comment>
<keyword evidence="7" id="KW-1185">Reference proteome</keyword>
<feature type="domain" description="HTH tetR-type" evidence="5">
    <location>
        <begin position="10"/>
        <end position="70"/>
    </location>
</feature>
<organism evidence="6 7">
    <name type="scientific">Pseudotabrizicola sediminis</name>
    <dbReference type="NCBI Taxonomy" id="2486418"/>
    <lineage>
        <taxon>Bacteria</taxon>
        <taxon>Pseudomonadati</taxon>
        <taxon>Pseudomonadota</taxon>
        <taxon>Alphaproteobacteria</taxon>
        <taxon>Rhodobacterales</taxon>
        <taxon>Paracoccaceae</taxon>
        <taxon>Pseudotabrizicola</taxon>
    </lineage>
</organism>
<dbReference type="InterPro" id="IPR036271">
    <property type="entry name" value="Tet_transcr_reg_TetR-rel_C_sf"/>
</dbReference>
<sequence length="204" mass="22357">MTGLRARHKADRTRRMQEAAARLFREVGYGAARMEDIAAAADVSVGTLYNYFETKGDLLLAIVSMEVEEVLAAGAAVLATPPADPAEALEMLIGGYYDHSLVYLSKAMWRTAMALSIESPDTPFSQRYTALDAMLTDQVCAMVAALQRRGRLKDGVPARLVGEVLFNNLNQMFMEFVKAEPIAMETLRASVRRQTALVLGLLVP</sequence>
<dbReference type="InterPro" id="IPR009057">
    <property type="entry name" value="Homeodomain-like_sf"/>
</dbReference>
<evidence type="ECO:0000259" key="5">
    <source>
        <dbReference type="PROSITE" id="PS50977"/>
    </source>
</evidence>
<dbReference type="InterPro" id="IPR001647">
    <property type="entry name" value="HTH_TetR"/>
</dbReference>
<dbReference type="PRINTS" id="PR00455">
    <property type="entry name" value="HTHTETR"/>
</dbReference>
<evidence type="ECO:0000256" key="1">
    <source>
        <dbReference type="ARBA" id="ARBA00023015"/>
    </source>
</evidence>
<dbReference type="Proteomes" id="UP000297741">
    <property type="component" value="Unassembled WGS sequence"/>
</dbReference>
<evidence type="ECO:0000313" key="7">
    <source>
        <dbReference type="Proteomes" id="UP000297741"/>
    </source>
</evidence>
<evidence type="ECO:0000313" key="6">
    <source>
        <dbReference type="EMBL" id="TGD41514.1"/>
    </source>
</evidence>
<keyword evidence="2 4" id="KW-0238">DNA-binding</keyword>
<evidence type="ECO:0000256" key="2">
    <source>
        <dbReference type="ARBA" id="ARBA00023125"/>
    </source>
</evidence>
<proteinExistence type="predicted"/>
<evidence type="ECO:0000256" key="4">
    <source>
        <dbReference type="PROSITE-ProRule" id="PRU00335"/>
    </source>
</evidence>
<keyword evidence="1" id="KW-0805">Transcription regulation</keyword>
<dbReference type="InterPro" id="IPR050109">
    <property type="entry name" value="HTH-type_TetR-like_transc_reg"/>
</dbReference>
<dbReference type="Gene3D" id="1.10.357.10">
    <property type="entry name" value="Tetracycline Repressor, domain 2"/>
    <property type="match status" value="1"/>
</dbReference>
<dbReference type="EMBL" id="RPEM01000022">
    <property type="protein sequence ID" value="TGD41514.1"/>
    <property type="molecule type" value="Genomic_DNA"/>
</dbReference>
<gene>
    <name evidence="6" type="ORF">EEB11_18305</name>
</gene>
<name>A0ABY2KKS9_9RHOB</name>
<keyword evidence="3" id="KW-0804">Transcription</keyword>
<dbReference type="SUPFAM" id="SSF46689">
    <property type="entry name" value="Homeodomain-like"/>
    <property type="match status" value="1"/>
</dbReference>
<dbReference type="SUPFAM" id="SSF48498">
    <property type="entry name" value="Tetracyclin repressor-like, C-terminal domain"/>
    <property type="match status" value="1"/>
</dbReference>
<reference evidence="6 7" key="1">
    <citation type="submission" date="2018-11" db="EMBL/GenBank/DDBJ databases">
        <title>Tabrizicola sp. isolated from sediment of alpine lake.</title>
        <authorList>
            <person name="Liu Z."/>
        </authorList>
    </citation>
    <scope>NUCLEOTIDE SEQUENCE [LARGE SCALE GENOMIC DNA]</scope>
    <source>
        <strain evidence="6 7">DRYC-M-16</strain>
    </source>
</reference>
<feature type="DNA-binding region" description="H-T-H motif" evidence="4">
    <location>
        <begin position="33"/>
        <end position="52"/>
    </location>
</feature>
<protein>
    <submittedName>
        <fullName evidence="6">TetR/AcrR family transcriptional regulator</fullName>
    </submittedName>
</protein>
<evidence type="ECO:0000256" key="3">
    <source>
        <dbReference type="ARBA" id="ARBA00023163"/>
    </source>
</evidence>